<evidence type="ECO:0000259" key="4">
    <source>
        <dbReference type="Pfam" id="PF04082"/>
    </source>
</evidence>
<keyword evidence="2" id="KW-0804">Transcription</keyword>
<evidence type="ECO:0000256" key="2">
    <source>
        <dbReference type="ARBA" id="ARBA00023163"/>
    </source>
</evidence>
<dbReference type="GO" id="GO:0003677">
    <property type="term" value="F:DNA binding"/>
    <property type="evidence" value="ECO:0007669"/>
    <property type="project" value="InterPro"/>
</dbReference>
<dbReference type="AlphaFoldDB" id="A0AAD6I6X3"/>
<keyword evidence="1" id="KW-0805">Transcription regulation</keyword>
<dbReference type="InterPro" id="IPR050987">
    <property type="entry name" value="AtrR-like"/>
</dbReference>
<evidence type="ECO:0000313" key="6">
    <source>
        <dbReference type="Proteomes" id="UP001219568"/>
    </source>
</evidence>
<gene>
    <name evidence="5" type="ORF">N7460_008599</name>
</gene>
<dbReference type="GO" id="GO:0008270">
    <property type="term" value="F:zinc ion binding"/>
    <property type="evidence" value="ECO:0007669"/>
    <property type="project" value="InterPro"/>
</dbReference>
<proteinExistence type="predicted"/>
<sequence length="579" mass="65363">MSTPLEVKRACDRCRRRKIKVKVRLIIQCLVSSIFQPDDETLTPEQCYSPQIRSAVMDRRLICAPVRLYQPIPCSYDLPIGKRGPKGQRTQRQARSHVAILETSTLGELCDSGRPQFDGLAVLERLQRELKEAIQHEVPRIPVGTIAQHCISIHFRRSFPILHEPSMRADATYFFGADDEIPPTYLAEYAGKDGLTLMRSFAVLTALCAAQSFLHARSTLPYGAAVGPKFLRAARCMLREYEDDDRRDPDATSLQIRMLLSTSLQQYAGENGLAWHLVGEAGLIARRMRLYNESAVSQYSPLEATMLRNAFWMLYVADASATCMKNRAVILHEPLFDSDMDLATFGMNQVPLLESENIDTPGEFEVNISQAFHQMRRTWVAAARLMLAIREYGRLKSDNNPPELAFDSSQFSNITQMYSQFDASLDDIPATLQPSVVFGQDDDTVMEEGRSCYISLRYRLLSAYYYAKLMIIHECRHLGLTSMVGFRDDDSVLNGEEINVARDFINNLQSIPFHYLEELGEPVIEVMRGVGSILLAISQKSENALTRRRALSQLNVLLDVLARLDSQASNKLTTQLSQA</sequence>
<comment type="caution">
    <text evidence="5">The sequence shown here is derived from an EMBL/GenBank/DDBJ whole genome shotgun (WGS) entry which is preliminary data.</text>
</comment>
<dbReference type="GO" id="GO:0006351">
    <property type="term" value="P:DNA-templated transcription"/>
    <property type="evidence" value="ECO:0007669"/>
    <property type="project" value="InterPro"/>
</dbReference>
<reference evidence="5" key="2">
    <citation type="submission" date="2023-01" db="EMBL/GenBank/DDBJ databases">
        <authorList>
            <person name="Petersen C."/>
        </authorList>
    </citation>
    <scope>NUCLEOTIDE SEQUENCE</scope>
    <source>
        <strain evidence="5">IBT 15450</strain>
    </source>
</reference>
<keyword evidence="3" id="KW-0539">Nucleus</keyword>
<reference evidence="5" key="1">
    <citation type="journal article" date="2023" name="IMA Fungus">
        <title>Comparative genomic study of the Penicillium genus elucidates a diverse pangenome and 15 lateral gene transfer events.</title>
        <authorList>
            <person name="Petersen C."/>
            <person name="Sorensen T."/>
            <person name="Nielsen M.R."/>
            <person name="Sondergaard T.E."/>
            <person name="Sorensen J.L."/>
            <person name="Fitzpatrick D.A."/>
            <person name="Frisvad J.C."/>
            <person name="Nielsen K.L."/>
        </authorList>
    </citation>
    <scope>NUCLEOTIDE SEQUENCE</scope>
    <source>
        <strain evidence="5">IBT 15450</strain>
    </source>
</reference>
<organism evidence="5 6">
    <name type="scientific">Penicillium canescens</name>
    <dbReference type="NCBI Taxonomy" id="5083"/>
    <lineage>
        <taxon>Eukaryota</taxon>
        <taxon>Fungi</taxon>
        <taxon>Dikarya</taxon>
        <taxon>Ascomycota</taxon>
        <taxon>Pezizomycotina</taxon>
        <taxon>Eurotiomycetes</taxon>
        <taxon>Eurotiomycetidae</taxon>
        <taxon>Eurotiales</taxon>
        <taxon>Aspergillaceae</taxon>
        <taxon>Penicillium</taxon>
    </lineage>
</organism>
<dbReference type="Proteomes" id="UP001219568">
    <property type="component" value="Unassembled WGS sequence"/>
</dbReference>
<dbReference type="InterPro" id="IPR007219">
    <property type="entry name" value="XnlR_reg_dom"/>
</dbReference>
<evidence type="ECO:0000256" key="3">
    <source>
        <dbReference type="ARBA" id="ARBA00023242"/>
    </source>
</evidence>
<dbReference type="EMBL" id="JAQJZL010000010">
    <property type="protein sequence ID" value="KAJ6034424.1"/>
    <property type="molecule type" value="Genomic_DNA"/>
</dbReference>
<dbReference type="CDD" id="cd00067">
    <property type="entry name" value="GAL4"/>
    <property type="match status" value="1"/>
</dbReference>
<name>A0AAD6I6X3_PENCN</name>
<dbReference type="CDD" id="cd12148">
    <property type="entry name" value="fungal_TF_MHR"/>
    <property type="match status" value="1"/>
</dbReference>
<evidence type="ECO:0000313" key="5">
    <source>
        <dbReference type="EMBL" id="KAJ6034424.1"/>
    </source>
</evidence>
<dbReference type="GO" id="GO:0000981">
    <property type="term" value="F:DNA-binding transcription factor activity, RNA polymerase II-specific"/>
    <property type="evidence" value="ECO:0007669"/>
    <property type="project" value="InterPro"/>
</dbReference>
<dbReference type="InterPro" id="IPR001138">
    <property type="entry name" value="Zn2Cys6_DnaBD"/>
</dbReference>
<accession>A0AAD6I6X3</accession>
<dbReference type="PANTHER" id="PTHR46910:SF1">
    <property type="entry name" value="MISCELLANEOUS ZN(II)2CYS6 TRANSCRIPTION FACTOR (EUROFUNG)-RELATED"/>
    <property type="match status" value="1"/>
</dbReference>
<protein>
    <recommendedName>
        <fullName evidence="4">Xylanolytic transcriptional activator regulatory domain-containing protein</fullName>
    </recommendedName>
</protein>
<evidence type="ECO:0000256" key="1">
    <source>
        <dbReference type="ARBA" id="ARBA00023015"/>
    </source>
</evidence>
<dbReference type="Pfam" id="PF04082">
    <property type="entry name" value="Fungal_trans"/>
    <property type="match status" value="1"/>
</dbReference>
<keyword evidence="6" id="KW-1185">Reference proteome</keyword>
<dbReference type="PANTHER" id="PTHR46910">
    <property type="entry name" value="TRANSCRIPTION FACTOR PDR1"/>
    <property type="match status" value="1"/>
</dbReference>
<feature type="domain" description="Xylanolytic transcriptional activator regulatory" evidence="4">
    <location>
        <begin position="154"/>
        <end position="366"/>
    </location>
</feature>